<sequence>MDKVDEKLLENPRELTITYRDKEVKIGELTDDEKIDCISRLWIYKENVEVENASLQEMIQKMYFFGKMENIPEENND</sequence>
<dbReference type="EMBL" id="JACEMZ010000030">
    <property type="protein sequence ID" value="MBA4452563.1"/>
    <property type="molecule type" value="Genomic_DNA"/>
</dbReference>
<reference evidence="1 2" key="1">
    <citation type="journal article" date="2020" name="Appl. Environ. Microbiol.">
        <title>Genomic Characteristics of a Novel Species of Ammonia-Oxidizing Archaea from the Jiulong River Estuary.</title>
        <authorList>
            <person name="Zou D."/>
            <person name="Wan R."/>
            <person name="Han L."/>
            <person name="Xu M.N."/>
            <person name="Liu Y."/>
            <person name="Liu H."/>
            <person name="Kao S.J."/>
            <person name="Li M."/>
        </authorList>
    </citation>
    <scope>NUCLEOTIDE SEQUENCE [LARGE SCALE GENOMIC DNA]</scope>
    <source>
        <strain evidence="1">W1bin1</strain>
    </source>
</reference>
<proteinExistence type="predicted"/>
<protein>
    <submittedName>
        <fullName evidence="1">Uncharacterized protein</fullName>
    </submittedName>
</protein>
<evidence type="ECO:0000313" key="1">
    <source>
        <dbReference type="EMBL" id="MBA4452563.1"/>
    </source>
</evidence>
<accession>A0AC60VYP4</accession>
<evidence type="ECO:0000313" key="2">
    <source>
        <dbReference type="Proteomes" id="UP000559653"/>
    </source>
</evidence>
<name>A0AC60VYP4_9ARCH</name>
<dbReference type="Proteomes" id="UP000559653">
    <property type="component" value="Unassembled WGS sequence"/>
</dbReference>
<organism evidence="1 2">
    <name type="scientific">Candidatus Nitrosomaritimum aestuariumsis</name>
    <dbReference type="NCBI Taxonomy" id="3342354"/>
    <lineage>
        <taxon>Archaea</taxon>
        <taxon>Nitrososphaerota</taxon>
        <taxon>Nitrososphaeria</taxon>
        <taxon>Nitrosopumilales</taxon>
        <taxon>Nitrosopumilaceae</taxon>
        <taxon>Candidatus Nitrosomaritimum</taxon>
    </lineage>
</organism>
<comment type="caution">
    <text evidence="1">The sequence shown here is derived from an EMBL/GenBank/DDBJ whole genome shotgun (WGS) entry which is preliminary data.</text>
</comment>
<gene>
    <name evidence="1" type="ORF">H2B03_05270</name>
</gene>